<dbReference type="AlphaFoldDB" id="A0A3E0AB04"/>
<dbReference type="PRINTS" id="PR01874">
    <property type="entry name" value="DNAREPAIRADA"/>
</dbReference>
<dbReference type="GO" id="GO:0003684">
    <property type="term" value="F:damaged DNA binding"/>
    <property type="evidence" value="ECO:0007669"/>
    <property type="project" value="InterPro"/>
</dbReference>
<evidence type="ECO:0000256" key="7">
    <source>
        <dbReference type="ARBA" id="ARBA00022840"/>
    </source>
</evidence>
<evidence type="ECO:0000313" key="16">
    <source>
        <dbReference type="Proteomes" id="UP000256388"/>
    </source>
</evidence>
<dbReference type="GO" id="GO:0005829">
    <property type="term" value="C:cytosol"/>
    <property type="evidence" value="ECO:0007669"/>
    <property type="project" value="TreeGrafter"/>
</dbReference>
<keyword evidence="3 11" id="KW-0227">DNA damage</keyword>
<organism evidence="15 16">
    <name type="scientific">Pelolinea submarina</name>
    <dbReference type="NCBI Taxonomy" id="913107"/>
    <lineage>
        <taxon>Bacteria</taxon>
        <taxon>Bacillati</taxon>
        <taxon>Chloroflexota</taxon>
        <taxon>Anaerolineae</taxon>
        <taxon>Anaerolineales</taxon>
        <taxon>Anaerolineaceae</taxon>
        <taxon>Pelolinea</taxon>
    </lineage>
</organism>
<gene>
    <name evidence="11" type="primary">radA</name>
    <name evidence="15" type="ORF">DFR64_2031</name>
</gene>
<keyword evidence="4 13" id="KW-0863">Zinc-finger</keyword>
<dbReference type="InterPro" id="IPR020588">
    <property type="entry name" value="RecA_ATP-bd"/>
</dbReference>
<dbReference type="Pfam" id="PF18073">
    <property type="entry name" value="Zn_ribbon_LapB"/>
    <property type="match status" value="1"/>
</dbReference>
<evidence type="ECO:0000256" key="9">
    <source>
        <dbReference type="ARBA" id="ARBA00023125"/>
    </source>
</evidence>
<dbReference type="Proteomes" id="UP000256388">
    <property type="component" value="Unassembled WGS sequence"/>
</dbReference>
<comment type="caution">
    <text evidence="15">The sequence shown here is derived from an EMBL/GenBank/DDBJ whole genome shotgun (WGS) entry which is preliminary data.</text>
</comment>
<evidence type="ECO:0000313" key="15">
    <source>
        <dbReference type="EMBL" id="REG08659.1"/>
    </source>
</evidence>
<dbReference type="HAMAP" id="MF_01498">
    <property type="entry name" value="RadA_bact"/>
    <property type="match status" value="1"/>
</dbReference>
<dbReference type="PROSITE" id="PS50162">
    <property type="entry name" value="RECA_2"/>
    <property type="match status" value="1"/>
</dbReference>
<keyword evidence="9 11" id="KW-0238">DNA-binding</keyword>
<comment type="function">
    <text evidence="11">Plays a role in repairing double-strand DNA breaks, probably involving stabilizing or processing branched DNA or blocked replication forks.</text>
</comment>
<dbReference type="InterPro" id="IPR004504">
    <property type="entry name" value="DNA_repair_RadA"/>
</dbReference>
<evidence type="ECO:0000256" key="6">
    <source>
        <dbReference type="ARBA" id="ARBA00022833"/>
    </source>
</evidence>
<feature type="short sequence motif" description="RadA KNRFG motif" evidence="11">
    <location>
        <begin position="257"/>
        <end position="261"/>
    </location>
</feature>
<evidence type="ECO:0000256" key="13">
    <source>
        <dbReference type="RuleBase" id="RU003555"/>
    </source>
</evidence>
<evidence type="ECO:0000259" key="14">
    <source>
        <dbReference type="PROSITE" id="PS50162"/>
    </source>
</evidence>
<comment type="domain">
    <text evidence="11">The middle region has homology to RecA with ATPase motifs including the RadA KNRFG motif, while the C-terminus is homologous to Lon protease.</text>
</comment>
<keyword evidence="6 13" id="KW-0862">Zinc</keyword>
<dbReference type="PANTHER" id="PTHR32472:SF10">
    <property type="entry name" value="DNA REPAIR PROTEIN RADA-LIKE PROTEIN"/>
    <property type="match status" value="1"/>
</dbReference>
<dbReference type="SUPFAM" id="SSF54211">
    <property type="entry name" value="Ribosomal protein S5 domain 2-like"/>
    <property type="match status" value="1"/>
</dbReference>
<keyword evidence="16" id="KW-1185">Reference proteome</keyword>
<dbReference type="Gene3D" id="3.40.50.300">
    <property type="entry name" value="P-loop containing nucleotide triphosphate hydrolases"/>
    <property type="match status" value="1"/>
</dbReference>
<feature type="domain" description="RecA family profile 1" evidence="14">
    <location>
        <begin position="68"/>
        <end position="220"/>
    </location>
</feature>
<reference evidence="15 16" key="1">
    <citation type="submission" date="2018-08" db="EMBL/GenBank/DDBJ databases">
        <title>Genomic Encyclopedia of Type Strains, Phase IV (KMG-IV): sequencing the most valuable type-strain genomes for metagenomic binning, comparative biology and taxonomic classification.</title>
        <authorList>
            <person name="Goeker M."/>
        </authorList>
    </citation>
    <scope>NUCLEOTIDE SEQUENCE [LARGE SCALE GENOMIC DNA]</scope>
    <source>
        <strain evidence="15 16">DSM 23923</strain>
    </source>
</reference>
<dbReference type="InterPro" id="IPR027417">
    <property type="entry name" value="P-loop_NTPase"/>
</dbReference>
<dbReference type="GO" id="GO:0000725">
    <property type="term" value="P:recombinational repair"/>
    <property type="evidence" value="ECO:0007669"/>
    <property type="project" value="UniProtKB-UniRule"/>
</dbReference>
<accession>A0A3E0AB04</accession>
<evidence type="ECO:0000256" key="5">
    <source>
        <dbReference type="ARBA" id="ARBA00022801"/>
    </source>
</evidence>
<dbReference type="GO" id="GO:0140664">
    <property type="term" value="F:ATP-dependent DNA damage sensor activity"/>
    <property type="evidence" value="ECO:0007669"/>
    <property type="project" value="InterPro"/>
</dbReference>
<comment type="similarity">
    <text evidence="11 13">Belongs to the RecA family. RadA subfamily.</text>
</comment>
<evidence type="ECO:0000256" key="8">
    <source>
        <dbReference type="ARBA" id="ARBA00023016"/>
    </source>
</evidence>
<feature type="region of interest" description="Lon-protease-like" evidence="11">
    <location>
        <begin position="356"/>
        <end position="460"/>
    </location>
</feature>
<keyword evidence="8 11" id="KW-0346">Stress response</keyword>
<name>A0A3E0AB04_9CHLR</name>
<dbReference type="InterPro" id="IPR020568">
    <property type="entry name" value="Ribosomal_Su5_D2-typ_SF"/>
</dbReference>
<feature type="binding site" evidence="11">
    <location>
        <begin position="97"/>
        <end position="104"/>
    </location>
    <ligand>
        <name>ATP</name>
        <dbReference type="ChEBI" id="CHEBI:30616"/>
    </ligand>
</feature>
<dbReference type="SUPFAM" id="SSF52540">
    <property type="entry name" value="P-loop containing nucleoside triphosphate hydrolases"/>
    <property type="match status" value="1"/>
</dbReference>
<evidence type="ECO:0000256" key="10">
    <source>
        <dbReference type="ARBA" id="ARBA00023204"/>
    </source>
</evidence>
<keyword evidence="7 11" id="KW-0067">ATP-binding</keyword>
<evidence type="ECO:0000256" key="12">
    <source>
        <dbReference type="NCBIfam" id="TIGR00416"/>
    </source>
</evidence>
<proteinExistence type="inferred from homology"/>
<dbReference type="OrthoDB" id="9803906at2"/>
<dbReference type="InterPro" id="IPR014721">
    <property type="entry name" value="Ribsml_uS5_D2-typ_fold_subgr"/>
</dbReference>
<keyword evidence="1 11" id="KW-0479">Metal-binding</keyword>
<dbReference type="EMBL" id="QUMS01000002">
    <property type="protein sequence ID" value="REG08659.1"/>
    <property type="molecule type" value="Genomic_DNA"/>
</dbReference>
<keyword evidence="2 11" id="KW-0547">Nucleotide-binding</keyword>
<dbReference type="Gene3D" id="3.30.230.10">
    <property type="match status" value="1"/>
</dbReference>
<comment type="function">
    <text evidence="13">DNA-dependent ATPase involved in processing of recombination intermediates, plays a role in repairing DNA breaks. Stimulates the branch migration of RecA-mediated strand transfer reactions, allowing the 3' invading strand to extend heteroduplex DNA faster. Binds ssDNA in the presence of ADP but not other nucleotides, has ATPase activity that is stimulated by ssDNA and various branched DNA structures, but inhibited by SSB. Does not have RecA's homology-searching function.</text>
</comment>
<dbReference type="GO" id="GO:0016787">
    <property type="term" value="F:hydrolase activity"/>
    <property type="evidence" value="ECO:0007669"/>
    <property type="project" value="UniProtKB-KW"/>
</dbReference>
<protein>
    <recommendedName>
        <fullName evidence="11 12">DNA repair protein RadA</fullName>
    </recommendedName>
</protein>
<dbReference type="Pfam" id="PF13541">
    <property type="entry name" value="ChlI"/>
    <property type="match status" value="1"/>
</dbReference>
<evidence type="ECO:0000256" key="2">
    <source>
        <dbReference type="ARBA" id="ARBA00022741"/>
    </source>
</evidence>
<dbReference type="InterPro" id="IPR003593">
    <property type="entry name" value="AAA+_ATPase"/>
</dbReference>
<evidence type="ECO:0000256" key="1">
    <source>
        <dbReference type="ARBA" id="ARBA00022723"/>
    </source>
</evidence>
<sequence length="460" mass="49489">MSKIHSQYVCQECGRISARQLGRCPTCGAWDSMIEEVVAEPAAGGKKGTPASTVVSKVQNLNEVESGGEERWPLNMREFARVLGGGMVPGSIVLLGGDPGIGKSTLMLQVAAELAQDSRVLYASGEESARQIKMRAQRLGSEGEPFPPHLYLVTETNLDAILAHVEQVKPALLIVDSIQTVYLEGLSSSAGSVSQVRECASRLRELAKSSGMAIFLIGHVTKEGVIAGPRVLEHIVDTVLQLEGDRFQSYRLLRSMKNRFGPTSEVGVFEMREQGMAEVSNPSEAFLAERMVDAPGSAIAVTMEGTRPILVELQGLTSPTSFGNPRRTPNGLDFNRLMLVAAVLTRRVGVNLSNQDIFLNVVGGLTIEEPAADLAAAAAIASSQRDQPVRADLVLIGEVGLSGELRWVSHMEIRLREAAKLGFKAAVIPRRLRASLDLPDGFEIMEARSLSQAIKIALVS</sequence>
<dbReference type="CDD" id="cd01121">
    <property type="entry name" value="RadA_SMS_N"/>
    <property type="match status" value="1"/>
</dbReference>
<dbReference type="NCBIfam" id="TIGR00416">
    <property type="entry name" value="sms"/>
    <property type="match status" value="1"/>
</dbReference>
<dbReference type="Pfam" id="PF13481">
    <property type="entry name" value="AAA_25"/>
    <property type="match status" value="1"/>
</dbReference>
<dbReference type="RefSeq" id="WP_116225436.1">
    <property type="nucleotide sequence ID" value="NZ_AP018437.1"/>
</dbReference>
<dbReference type="GO" id="GO:0008270">
    <property type="term" value="F:zinc ion binding"/>
    <property type="evidence" value="ECO:0007669"/>
    <property type="project" value="UniProtKB-KW"/>
</dbReference>
<keyword evidence="5" id="KW-0378">Hydrolase</keyword>
<evidence type="ECO:0000256" key="4">
    <source>
        <dbReference type="ARBA" id="ARBA00022771"/>
    </source>
</evidence>
<dbReference type="InterPro" id="IPR041166">
    <property type="entry name" value="Rubredoxin_2"/>
</dbReference>
<dbReference type="SMART" id="SM00382">
    <property type="entry name" value="AAA"/>
    <property type="match status" value="1"/>
</dbReference>
<dbReference type="PANTHER" id="PTHR32472">
    <property type="entry name" value="DNA REPAIR PROTEIN RADA"/>
    <property type="match status" value="1"/>
</dbReference>
<dbReference type="FunFam" id="3.40.50.300:FF:000050">
    <property type="entry name" value="DNA repair protein RadA"/>
    <property type="match status" value="1"/>
</dbReference>
<keyword evidence="10 11" id="KW-0234">DNA repair</keyword>
<evidence type="ECO:0000256" key="11">
    <source>
        <dbReference type="HAMAP-Rule" id="MF_01498"/>
    </source>
</evidence>
<dbReference type="GO" id="GO:0005524">
    <property type="term" value="F:ATP binding"/>
    <property type="evidence" value="ECO:0007669"/>
    <property type="project" value="UniProtKB-UniRule"/>
</dbReference>
<evidence type="ECO:0000256" key="3">
    <source>
        <dbReference type="ARBA" id="ARBA00022763"/>
    </source>
</evidence>